<dbReference type="OrthoDB" id="10060618at2759"/>
<evidence type="ECO:0000313" key="2">
    <source>
        <dbReference type="Proteomes" id="UP000000311"/>
    </source>
</evidence>
<dbReference type="OMA" id="NILWIMQ"/>
<accession>E1ZW13</accession>
<keyword evidence="2" id="KW-1185">Reference proteome</keyword>
<organism evidence="2">
    <name type="scientific">Camponotus floridanus</name>
    <name type="common">Florida carpenter ant</name>
    <dbReference type="NCBI Taxonomy" id="104421"/>
    <lineage>
        <taxon>Eukaryota</taxon>
        <taxon>Metazoa</taxon>
        <taxon>Ecdysozoa</taxon>
        <taxon>Arthropoda</taxon>
        <taxon>Hexapoda</taxon>
        <taxon>Insecta</taxon>
        <taxon>Pterygota</taxon>
        <taxon>Neoptera</taxon>
        <taxon>Endopterygota</taxon>
        <taxon>Hymenoptera</taxon>
        <taxon>Apocrita</taxon>
        <taxon>Aculeata</taxon>
        <taxon>Formicoidea</taxon>
        <taxon>Formicidae</taxon>
        <taxon>Formicinae</taxon>
        <taxon>Camponotus</taxon>
    </lineage>
</organism>
<dbReference type="InParanoid" id="E1ZW13"/>
<dbReference type="AlphaFoldDB" id="E1ZW13"/>
<gene>
    <name evidence="1" type="ORF">EAG_06730</name>
</gene>
<dbReference type="Proteomes" id="UP000000311">
    <property type="component" value="Unassembled WGS sequence"/>
</dbReference>
<protein>
    <submittedName>
        <fullName evidence="1">Uncharacterized protein</fullName>
    </submittedName>
</protein>
<proteinExistence type="predicted"/>
<evidence type="ECO:0000313" key="1">
    <source>
        <dbReference type="EMBL" id="EFN74627.1"/>
    </source>
</evidence>
<sequence>MALKSTSSGKHVLDTAIYIAVGIYNDGLSNVIRLMQNLGMKIGTNCYNFCVETDERRIKYSERSLTDAAKEARLLLKSSRKEEEEASINLDGQMYGAAIAD</sequence>
<reference evidence="1 2" key="1">
    <citation type="journal article" date="2010" name="Science">
        <title>Genomic comparison of the ants Camponotus floridanus and Harpegnathos saltator.</title>
        <authorList>
            <person name="Bonasio R."/>
            <person name="Zhang G."/>
            <person name="Ye C."/>
            <person name="Mutti N.S."/>
            <person name="Fang X."/>
            <person name="Qin N."/>
            <person name="Donahue G."/>
            <person name="Yang P."/>
            <person name="Li Q."/>
            <person name="Li C."/>
            <person name="Zhang P."/>
            <person name="Huang Z."/>
            <person name="Berger S.L."/>
            <person name="Reinberg D."/>
            <person name="Wang J."/>
            <person name="Liebig J."/>
        </authorList>
    </citation>
    <scope>NUCLEOTIDE SEQUENCE [LARGE SCALE GENOMIC DNA]</scope>
    <source>
        <strain evidence="2">C129</strain>
    </source>
</reference>
<name>E1ZW13_CAMFO</name>
<dbReference type="EMBL" id="GL434737">
    <property type="protein sequence ID" value="EFN74627.1"/>
    <property type="molecule type" value="Genomic_DNA"/>
</dbReference>